<keyword evidence="2" id="KW-1185">Reference proteome</keyword>
<reference evidence="1" key="1">
    <citation type="submission" date="2021-01" db="EMBL/GenBank/DDBJ databases">
        <authorList>
            <consortium name="Genoscope - CEA"/>
            <person name="William W."/>
        </authorList>
    </citation>
    <scope>NUCLEOTIDE SEQUENCE</scope>
</reference>
<name>A0A8S1X5Q8_9CILI</name>
<accession>A0A8S1X5Q8</accession>
<dbReference type="AlphaFoldDB" id="A0A8S1X5Q8"/>
<dbReference type="Proteomes" id="UP000689195">
    <property type="component" value="Unassembled WGS sequence"/>
</dbReference>
<protein>
    <submittedName>
        <fullName evidence="1">Uncharacterized protein</fullName>
    </submittedName>
</protein>
<proteinExistence type="predicted"/>
<dbReference type="EMBL" id="CAJJDO010000112">
    <property type="protein sequence ID" value="CAD8196240.1"/>
    <property type="molecule type" value="Genomic_DNA"/>
</dbReference>
<gene>
    <name evidence="1" type="ORF">PPENT_87.1.T1120026</name>
</gene>
<evidence type="ECO:0000313" key="1">
    <source>
        <dbReference type="EMBL" id="CAD8196240.1"/>
    </source>
</evidence>
<comment type="caution">
    <text evidence="1">The sequence shown here is derived from an EMBL/GenBank/DDBJ whole genome shotgun (WGS) entry which is preliminary data.</text>
</comment>
<organism evidence="1 2">
    <name type="scientific">Paramecium pentaurelia</name>
    <dbReference type="NCBI Taxonomy" id="43138"/>
    <lineage>
        <taxon>Eukaryota</taxon>
        <taxon>Sar</taxon>
        <taxon>Alveolata</taxon>
        <taxon>Ciliophora</taxon>
        <taxon>Intramacronucleata</taxon>
        <taxon>Oligohymenophorea</taxon>
        <taxon>Peniculida</taxon>
        <taxon>Parameciidae</taxon>
        <taxon>Paramecium</taxon>
    </lineage>
</organism>
<sequence length="62" mass="7675">MIESIYFFWCLNQNLLKQLIQDFGHWQTFQEIIYNLEIQFIIDSQYFQIIQQSENKQLQSLL</sequence>
<evidence type="ECO:0000313" key="2">
    <source>
        <dbReference type="Proteomes" id="UP000689195"/>
    </source>
</evidence>